<proteinExistence type="predicted"/>
<protein>
    <submittedName>
        <fullName evidence="3">Leucine-rich repeat domain superfamily</fullName>
    </submittedName>
    <submittedName>
        <fullName evidence="4">Leucine-rich_repeat domain superfamily</fullName>
    </submittedName>
</protein>
<dbReference type="Gene3D" id="3.80.10.10">
    <property type="entry name" value="Ribonuclease Inhibitor"/>
    <property type="match status" value="1"/>
</dbReference>
<dbReference type="AlphaFoldDB" id="A0AA86QIW9"/>
<dbReference type="SUPFAM" id="SSF52058">
    <property type="entry name" value="L domain-like"/>
    <property type="match status" value="1"/>
</dbReference>
<dbReference type="EMBL" id="CATOUU010000929">
    <property type="protein sequence ID" value="CAI9960211.1"/>
    <property type="molecule type" value="Genomic_DNA"/>
</dbReference>
<evidence type="ECO:0000313" key="3">
    <source>
        <dbReference type="EMBL" id="CAI9960211.1"/>
    </source>
</evidence>
<gene>
    <name evidence="3" type="ORF">HINF_LOCUS47856</name>
    <name evidence="4" type="ORF">HINF_LOCUS57178</name>
</gene>
<dbReference type="InterPro" id="IPR025875">
    <property type="entry name" value="Leu-rich_rpt_4"/>
</dbReference>
<evidence type="ECO:0000256" key="2">
    <source>
        <dbReference type="ARBA" id="ARBA00022737"/>
    </source>
</evidence>
<accession>A0AA86QIW9</accession>
<organism evidence="3">
    <name type="scientific">Hexamita inflata</name>
    <dbReference type="NCBI Taxonomy" id="28002"/>
    <lineage>
        <taxon>Eukaryota</taxon>
        <taxon>Metamonada</taxon>
        <taxon>Diplomonadida</taxon>
        <taxon>Hexamitidae</taxon>
        <taxon>Hexamitinae</taxon>
        <taxon>Hexamita</taxon>
    </lineage>
</organism>
<dbReference type="EMBL" id="CAXDID020000313">
    <property type="protein sequence ID" value="CAL6075377.1"/>
    <property type="molecule type" value="Genomic_DNA"/>
</dbReference>
<dbReference type="Pfam" id="PF12799">
    <property type="entry name" value="LRR_4"/>
    <property type="match status" value="1"/>
</dbReference>
<comment type="caution">
    <text evidence="3">The sequence shown here is derived from an EMBL/GenBank/DDBJ whole genome shotgun (WGS) entry which is preliminary data.</text>
</comment>
<evidence type="ECO:0000256" key="1">
    <source>
        <dbReference type="ARBA" id="ARBA00022614"/>
    </source>
</evidence>
<dbReference type="InterPro" id="IPR001611">
    <property type="entry name" value="Leu-rich_rpt"/>
</dbReference>
<reference evidence="3" key="1">
    <citation type="submission" date="2023-06" db="EMBL/GenBank/DDBJ databases">
        <authorList>
            <person name="Kurt Z."/>
        </authorList>
    </citation>
    <scope>NUCLEOTIDE SEQUENCE</scope>
</reference>
<keyword evidence="2" id="KW-0677">Repeat</keyword>
<evidence type="ECO:0000313" key="5">
    <source>
        <dbReference type="Proteomes" id="UP001642409"/>
    </source>
</evidence>
<keyword evidence="1" id="KW-0433">Leucine-rich repeat</keyword>
<dbReference type="InterPro" id="IPR032675">
    <property type="entry name" value="LRR_dom_sf"/>
</dbReference>
<dbReference type="PROSITE" id="PS51450">
    <property type="entry name" value="LRR"/>
    <property type="match status" value="1"/>
</dbReference>
<dbReference type="Proteomes" id="UP001642409">
    <property type="component" value="Unassembled WGS sequence"/>
</dbReference>
<evidence type="ECO:0000313" key="4">
    <source>
        <dbReference type="EMBL" id="CAL6075377.1"/>
    </source>
</evidence>
<reference evidence="4 5" key="2">
    <citation type="submission" date="2024-07" db="EMBL/GenBank/DDBJ databases">
        <authorList>
            <person name="Akdeniz Z."/>
        </authorList>
    </citation>
    <scope>NUCLEOTIDE SEQUENCE [LARGE SCALE GENOMIC DNA]</scope>
</reference>
<sequence length="163" mass="18919">MKLNQVTIFNSTQIYNDFEFNIWGWFLISTKVYTTLHDQELRDLRFVSELGVTDLRLNSCQNARTLREPANLRAFYHFSSALKTAKGVERLVGLEKLYLSNNQIVELNIRGLDKLKAFWVYNNKIRDLSGAEYLKEKGCCQQGYGIGGQTQPSQEEIDEARLW</sequence>
<name>A0AA86QIW9_9EUKA</name>
<keyword evidence="5" id="KW-1185">Reference proteome</keyword>